<reference evidence="2 3" key="1">
    <citation type="submission" date="2017-11" db="EMBL/GenBank/DDBJ databases">
        <title>Understudied soil microbes with underappreciated capabilities: Untangling the Clostridium saccharolyticum group.</title>
        <authorList>
            <person name="Leschine S."/>
        </authorList>
    </citation>
    <scope>NUCLEOTIDE SEQUENCE [LARGE SCALE GENOMIC DNA]</scope>
    <source>
        <strain evidence="2 3">18A</strain>
    </source>
</reference>
<dbReference type="GO" id="GO:0004371">
    <property type="term" value="F:glycerone kinase activity"/>
    <property type="evidence" value="ECO:0007669"/>
    <property type="project" value="InterPro"/>
</dbReference>
<dbReference type="SUPFAM" id="SSF82549">
    <property type="entry name" value="DAK1/DegV-like"/>
    <property type="match status" value="1"/>
</dbReference>
<dbReference type="InterPro" id="IPR004006">
    <property type="entry name" value="DhaK_dom"/>
</dbReference>
<evidence type="ECO:0000313" key="3">
    <source>
        <dbReference type="Proteomes" id="UP000231092"/>
    </source>
</evidence>
<feature type="domain" description="DhaK" evidence="1">
    <location>
        <begin position="7"/>
        <end position="330"/>
    </location>
</feature>
<sequence>MKKIINSADAFVQDTMEGIICAYGDKVKLLHNDYHVLVSNYPVKEGKVGVVTAGGSGHLPVFLGYVGKGLLDGCAVGEVFASPAAAKMADMIRACDRGNGVLCLYGNYNGDRFNFNMACEEVEFDDIQTKAVLVKDDVASSSQENAEKRRGVAGMVYAFKIAGAAADNRRNLEEVADVTAKALNNIRSMGVALSPCIVPKAGKPTFSIADDKIEIGMGIHGEAGIEVRKMMTADEIAETLVNTITKDMPLKDGDEVSVMVNGLGGTPLEEQLIVYRKVHQILSRSGVSIVMPHIGEYATSMEMAGLSVTIFKLDQELKELLLAPAETPFYTNANK</sequence>
<dbReference type="GO" id="GO:0005829">
    <property type="term" value="C:cytosol"/>
    <property type="evidence" value="ECO:0007669"/>
    <property type="project" value="TreeGrafter"/>
</dbReference>
<dbReference type="PANTHER" id="PTHR28629:SF4">
    <property type="entry name" value="TRIOKINASE_FMN CYCLASE"/>
    <property type="match status" value="1"/>
</dbReference>
<dbReference type="OrthoDB" id="9806345at2"/>
<comment type="caution">
    <text evidence="2">The sequence shown here is derived from an EMBL/GenBank/DDBJ whole genome shotgun (WGS) entry which is preliminary data.</text>
</comment>
<gene>
    <name evidence="2" type="ORF">H171_1671</name>
</gene>
<dbReference type="PROSITE" id="PS51481">
    <property type="entry name" value="DHAK"/>
    <property type="match status" value="1"/>
</dbReference>
<keyword evidence="2" id="KW-0808">Transferase</keyword>
<dbReference type="Gene3D" id="3.30.1180.20">
    <property type="entry name" value="Dihydroxyacetone kinase, domain 2"/>
    <property type="match status" value="1"/>
</dbReference>
<dbReference type="FunFam" id="3.40.50.10440:FF:000001">
    <property type="entry name" value="Dihydroxyacetone kinase, DhaK subunit"/>
    <property type="match status" value="1"/>
</dbReference>
<name>A0A2M8Z401_9FIRM</name>
<dbReference type="Proteomes" id="UP000231092">
    <property type="component" value="Unassembled WGS sequence"/>
</dbReference>
<proteinExistence type="predicted"/>
<dbReference type="Pfam" id="PF02733">
    <property type="entry name" value="Dak1"/>
    <property type="match status" value="1"/>
</dbReference>
<dbReference type="AlphaFoldDB" id="A0A2M8Z401"/>
<evidence type="ECO:0000259" key="1">
    <source>
        <dbReference type="PROSITE" id="PS51481"/>
    </source>
</evidence>
<dbReference type="RefSeq" id="WP_100304704.1">
    <property type="nucleotide sequence ID" value="NZ_PGET01000001.1"/>
</dbReference>
<dbReference type="EMBL" id="PGET01000001">
    <property type="protein sequence ID" value="PJJ28178.1"/>
    <property type="molecule type" value="Genomic_DNA"/>
</dbReference>
<dbReference type="GO" id="GO:0019563">
    <property type="term" value="P:glycerol catabolic process"/>
    <property type="evidence" value="ECO:0007669"/>
    <property type="project" value="TreeGrafter"/>
</dbReference>
<evidence type="ECO:0000313" key="2">
    <source>
        <dbReference type="EMBL" id="PJJ28178.1"/>
    </source>
</evidence>
<dbReference type="PANTHER" id="PTHR28629">
    <property type="entry name" value="TRIOKINASE/FMN CYCLASE"/>
    <property type="match status" value="1"/>
</dbReference>
<dbReference type="Gene3D" id="3.40.50.10440">
    <property type="entry name" value="Dihydroxyacetone kinase, domain 1"/>
    <property type="match status" value="1"/>
</dbReference>
<keyword evidence="2" id="KW-0418">Kinase</keyword>
<organism evidence="2 3">
    <name type="scientific">[Clostridium] celerecrescens 18A</name>
    <dbReference type="NCBI Taxonomy" id="1286362"/>
    <lineage>
        <taxon>Bacteria</taxon>
        <taxon>Bacillati</taxon>
        <taxon>Bacillota</taxon>
        <taxon>Clostridia</taxon>
        <taxon>Lachnospirales</taxon>
        <taxon>Lachnospiraceae</taxon>
        <taxon>Lacrimispora</taxon>
    </lineage>
</organism>
<dbReference type="InterPro" id="IPR050861">
    <property type="entry name" value="Dihydroxyacetone_Kinase"/>
</dbReference>
<protein>
    <submittedName>
        <fullName evidence="2">Dihydroxyacetone kinase/dihydroxyacetone kinase-like protein</fullName>
    </submittedName>
</protein>
<accession>A0A2M8Z401</accession>